<accession>A0ABC9U2C7</accession>
<protein>
    <submittedName>
        <fullName evidence="1">Uncharacterized protein</fullName>
    </submittedName>
</protein>
<evidence type="ECO:0000313" key="1">
    <source>
        <dbReference type="EMBL" id="ERI79569.1"/>
    </source>
</evidence>
<organism evidence="1 2">
    <name type="scientific">[Clostridium] symbiosum ATCC 14940</name>
    <dbReference type="NCBI Taxonomy" id="411472"/>
    <lineage>
        <taxon>Bacteria</taxon>
        <taxon>Bacillati</taxon>
        <taxon>Bacillota</taxon>
        <taxon>Clostridia</taxon>
        <taxon>Lachnospirales</taxon>
        <taxon>Lachnospiraceae</taxon>
        <taxon>Otoolea</taxon>
    </lineage>
</organism>
<evidence type="ECO:0000313" key="2">
    <source>
        <dbReference type="Proteomes" id="UP000016491"/>
    </source>
</evidence>
<dbReference type="EMBL" id="AWSU01000067">
    <property type="protein sequence ID" value="ERI79569.1"/>
    <property type="molecule type" value="Genomic_DNA"/>
</dbReference>
<dbReference type="Proteomes" id="UP000016491">
    <property type="component" value="Unassembled WGS sequence"/>
</dbReference>
<gene>
    <name evidence="1" type="ORF">CLOSYM_00807</name>
</gene>
<comment type="caution">
    <text evidence="1">The sequence shown here is derived from an EMBL/GenBank/DDBJ whole genome shotgun (WGS) entry which is preliminary data.</text>
</comment>
<reference evidence="1 2" key="1">
    <citation type="submission" date="2013-07" db="EMBL/GenBank/DDBJ databases">
        <authorList>
            <person name="Weinstock G."/>
            <person name="Sodergren E."/>
            <person name="Wylie T."/>
            <person name="Fulton L."/>
            <person name="Fulton R."/>
            <person name="Fronick C."/>
            <person name="O'Laughlin M."/>
            <person name="Godfrey J."/>
            <person name="Miner T."/>
            <person name="Herter B."/>
            <person name="Appelbaum E."/>
            <person name="Cordes M."/>
            <person name="Lek S."/>
            <person name="Wollam A."/>
            <person name="Pepin K.H."/>
            <person name="Palsikar V.B."/>
            <person name="Mitreva M."/>
            <person name="Wilson R.K."/>
        </authorList>
    </citation>
    <scope>NUCLEOTIDE SEQUENCE [LARGE SCALE GENOMIC DNA]</scope>
    <source>
        <strain evidence="1 2">ATCC 14940</strain>
    </source>
</reference>
<dbReference type="AlphaFoldDB" id="A0ABC9U2C7"/>
<sequence length="42" mass="4697">MLYLMARAGHSGRTAPGSLNSLYPDCRIQFNRNKIAFGIIGW</sequence>
<proteinExistence type="predicted"/>
<name>A0ABC9U2C7_CLOSY</name>